<proteinExistence type="predicted"/>
<protein>
    <submittedName>
        <fullName evidence="1">Uncharacterized protein</fullName>
    </submittedName>
</protein>
<dbReference type="AlphaFoldDB" id="A0A820HNU3"/>
<accession>A0A820HNU3</accession>
<dbReference type="Proteomes" id="UP000663844">
    <property type="component" value="Unassembled WGS sequence"/>
</dbReference>
<evidence type="ECO:0000313" key="2">
    <source>
        <dbReference type="Proteomes" id="UP000663844"/>
    </source>
</evidence>
<evidence type="ECO:0000313" key="1">
    <source>
        <dbReference type="EMBL" id="CAF4298995.1"/>
    </source>
</evidence>
<dbReference type="EMBL" id="CAJOAZ010015936">
    <property type="protein sequence ID" value="CAF4298995.1"/>
    <property type="molecule type" value="Genomic_DNA"/>
</dbReference>
<comment type="caution">
    <text evidence="1">The sequence shown here is derived from an EMBL/GenBank/DDBJ whole genome shotgun (WGS) entry which is preliminary data.</text>
</comment>
<reference evidence="1" key="1">
    <citation type="submission" date="2021-02" db="EMBL/GenBank/DDBJ databases">
        <authorList>
            <person name="Nowell W R."/>
        </authorList>
    </citation>
    <scope>NUCLEOTIDE SEQUENCE</scope>
</reference>
<organism evidence="1 2">
    <name type="scientific">Adineta steineri</name>
    <dbReference type="NCBI Taxonomy" id="433720"/>
    <lineage>
        <taxon>Eukaryota</taxon>
        <taxon>Metazoa</taxon>
        <taxon>Spiralia</taxon>
        <taxon>Gnathifera</taxon>
        <taxon>Rotifera</taxon>
        <taxon>Eurotatoria</taxon>
        <taxon>Bdelloidea</taxon>
        <taxon>Adinetida</taxon>
        <taxon>Adinetidae</taxon>
        <taxon>Adineta</taxon>
    </lineage>
</organism>
<sequence length="61" mass="7522">MQNVQREKEFKNKLVFIRNTCHTYKIEKYNSYHIRYIEKTDEENSHEILTVGFIFKDSIDH</sequence>
<name>A0A820HNU3_9BILA</name>
<gene>
    <name evidence="1" type="ORF">OXD698_LOCUS45988</name>
</gene>
<feature type="non-terminal residue" evidence="1">
    <location>
        <position position="1"/>
    </location>
</feature>